<dbReference type="Gene3D" id="3.40.250.10">
    <property type="entry name" value="Rhodanese-like domain"/>
    <property type="match status" value="1"/>
</dbReference>
<dbReference type="Proteomes" id="UP000269412">
    <property type="component" value="Unassembled WGS sequence"/>
</dbReference>
<gene>
    <name evidence="2" type="ORF">CLV91_1346</name>
</gene>
<dbReference type="EMBL" id="RBIQ01000007">
    <property type="protein sequence ID" value="RKR15264.1"/>
    <property type="molecule type" value="Genomic_DNA"/>
</dbReference>
<dbReference type="GO" id="GO:0004792">
    <property type="term" value="F:thiosulfate-cyanide sulfurtransferase activity"/>
    <property type="evidence" value="ECO:0007669"/>
    <property type="project" value="TreeGrafter"/>
</dbReference>
<evidence type="ECO:0000313" key="3">
    <source>
        <dbReference type="Proteomes" id="UP000269412"/>
    </source>
</evidence>
<keyword evidence="3" id="KW-1185">Reference proteome</keyword>
<dbReference type="PANTHER" id="PTHR44086">
    <property type="entry name" value="THIOSULFATE SULFURTRANSFERASE RDL2, MITOCHONDRIAL-RELATED"/>
    <property type="match status" value="1"/>
</dbReference>
<sequence length="164" mass="19063">MRNIWCFLFLICSFFSLQSQSKLDKTLKNYNKESVPYIQVANLIPNDSIVLLDSREEAEFNVSHIKNAIWVGYDTFNKDSISKKITNKNAPIVVYCSIGVRSENIGETLQKMGFTNVKNLYGGIFEWKNQDQPVYNLNQEKTEKVHAYNKHWGKLLKKGEKVYK</sequence>
<protein>
    <submittedName>
        <fullName evidence="2">Rhodanese-related sulfurtransferase</fullName>
    </submittedName>
</protein>
<dbReference type="CDD" id="cd00158">
    <property type="entry name" value="RHOD"/>
    <property type="match status" value="1"/>
</dbReference>
<dbReference type="PROSITE" id="PS50206">
    <property type="entry name" value="RHODANESE_3"/>
    <property type="match status" value="1"/>
</dbReference>
<dbReference type="OrthoDB" id="598065at2"/>
<dbReference type="RefSeq" id="WP_121065195.1">
    <property type="nucleotide sequence ID" value="NZ_RBIQ01000007.1"/>
</dbReference>
<accession>A0A495EEE6</accession>
<dbReference type="AlphaFoldDB" id="A0A495EEE6"/>
<dbReference type="SUPFAM" id="SSF52821">
    <property type="entry name" value="Rhodanese/Cell cycle control phosphatase"/>
    <property type="match status" value="1"/>
</dbReference>
<dbReference type="InterPro" id="IPR001763">
    <property type="entry name" value="Rhodanese-like_dom"/>
</dbReference>
<dbReference type="NCBIfam" id="NF045521">
    <property type="entry name" value="rhoda_near_glyco"/>
    <property type="match status" value="1"/>
</dbReference>
<evidence type="ECO:0000313" key="2">
    <source>
        <dbReference type="EMBL" id="RKR15264.1"/>
    </source>
</evidence>
<dbReference type="InterPro" id="IPR036873">
    <property type="entry name" value="Rhodanese-like_dom_sf"/>
</dbReference>
<keyword evidence="2" id="KW-0808">Transferase</keyword>
<comment type="caution">
    <text evidence="2">The sequence shown here is derived from an EMBL/GenBank/DDBJ whole genome shotgun (WGS) entry which is preliminary data.</text>
</comment>
<reference evidence="2 3" key="1">
    <citation type="submission" date="2018-10" db="EMBL/GenBank/DDBJ databases">
        <title>Genomic Encyclopedia of Archaeal and Bacterial Type Strains, Phase II (KMG-II): from individual species to whole genera.</title>
        <authorList>
            <person name="Goeker M."/>
        </authorList>
    </citation>
    <scope>NUCLEOTIDE SEQUENCE [LARGE SCALE GENOMIC DNA]</scope>
    <source>
        <strain evidence="2 3">DSM 25230</strain>
    </source>
</reference>
<organism evidence="2 3">
    <name type="scientific">Maribacter vaceletii</name>
    <dbReference type="NCBI Taxonomy" id="1206816"/>
    <lineage>
        <taxon>Bacteria</taxon>
        <taxon>Pseudomonadati</taxon>
        <taxon>Bacteroidota</taxon>
        <taxon>Flavobacteriia</taxon>
        <taxon>Flavobacteriales</taxon>
        <taxon>Flavobacteriaceae</taxon>
        <taxon>Maribacter</taxon>
    </lineage>
</organism>
<feature type="domain" description="Rhodanese" evidence="1">
    <location>
        <begin position="45"/>
        <end position="136"/>
    </location>
</feature>
<dbReference type="PANTHER" id="PTHR44086:SF10">
    <property type="entry name" value="THIOSULFATE SULFURTRANSFERASE_RHODANESE-LIKE DOMAIN-CONTAINING PROTEIN 3"/>
    <property type="match status" value="1"/>
</dbReference>
<dbReference type="SMART" id="SM00450">
    <property type="entry name" value="RHOD"/>
    <property type="match status" value="1"/>
</dbReference>
<dbReference type="Pfam" id="PF00581">
    <property type="entry name" value="Rhodanese"/>
    <property type="match status" value="1"/>
</dbReference>
<proteinExistence type="predicted"/>
<evidence type="ECO:0000259" key="1">
    <source>
        <dbReference type="PROSITE" id="PS50206"/>
    </source>
</evidence>
<name>A0A495EEE6_9FLAO</name>